<dbReference type="PANTHER" id="PTHR38011:SF11">
    <property type="entry name" value="2,5-DIAMINO-6-RIBOSYLAMINO-4(3H)-PYRIMIDINONE 5'-PHOSPHATE REDUCTASE"/>
    <property type="match status" value="1"/>
</dbReference>
<dbReference type="InterPro" id="IPR002734">
    <property type="entry name" value="RibDG_C"/>
</dbReference>
<evidence type="ECO:0000259" key="1">
    <source>
        <dbReference type="Pfam" id="PF01872"/>
    </source>
</evidence>
<gene>
    <name evidence="2" type="ORF">HGA07_02310</name>
</gene>
<comment type="caution">
    <text evidence="2">The sequence shown here is derived from an EMBL/GenBank/DDBJ whole genome shotgun (WGS) entry which is preliminary data.</text>
</comment>
<keyword evidence="3" id="KW-1185">Reference proteome</keyword>
<dbReference type="AlphaFoldDB" id="A0A7X6RGC3"/>
<dbReference type="Proteomes" id="UP000523447">
    <property type="component" value="Unassembled WGS sequence"/>
</dbReference>
<dbReference type="InterPro" id="IPR050765">
    <property type="entry name" value="Riboflavin_Biosynth_HTPR"/>
</dbReference>
<name>A0A7X6RGC3_9NOCA</name>
<proteinExistence type="predicted"/>
<feature type="domain" description="Bacterial bifunctional deaminase-reductase C-terminal" evidence="1">
    <location>
        <begin position="2"/>
        <end position="182"/>
    </location>
</feature>
<accession>A0A7X6RGC3</accession>
<dbReference type="Gene3D" id="3.40.430.10">
    <property type="entry name" value="Dihydrofolate Reductase, subunit A"/>
    <property type="match status" value="1"/>
</dbReference>
<sequence>MRKLVYFVGVSLDGYIAGPGGEYDFYPIAEDITAYATAHYPESVPAHLRSHFGMATDEPNKEWDTLVMGRGTYEPALSAGIASPYPHLKQYVVSGTLADIDDPAVELVREDPVGLVRRLKQEDGKNIWLCGGGQLAGALVDEIDELIIKSYPVVAGAGISAFSGNFRPTAFTPVRRREFDSGAQLSWFRRA</sequence>
<dbReference type="SUPFAM" id="SSF53597">
    <property type="entry name" value="Dihydrofolate reductase-like"/>
    <property type="match status" value="1"/>
</dbReference>
<organism evidence="2 3">
    <name type="scientific">Nocardia veterana</name>
    <dbReference type="NCBI Taxonomy" id="132249"/>
    <lineage>
        <taxon>Bacteria</taxon>
        <taxon>Bacillati</taxon>
        <taxon>Actinomycetota</taxon>
        <taxon>Actinomycetes</taxon>
        <taxon>Mycobacteriales</taxon>
        <taxon>Nocardiaceae</taxon>
        <taxon>Nocardia</taxon>
    </lineage>
</organism>
<dbReference type="PANTHER" id="PTHR38011">
    <property type="entry name" value="DIHYDROFOLATE REDUCTASE FAMILY PROTEIN (AFU_ORTHOLOGUE AFUA_8G06820)"/>
    <property type="match status" value="1"/>
</dbReference>
<dbReference type="Pfam" id="PF01872">
    <property type="entry name" value="RibD_C"/>
    <property type="match status" value="1"/>
</dbReference>
<evidence type="ECO:0000313" key="2">
    <source>
        <dbReference type="EMBL" id="NKY84458.1"/>
    </source>
</evidence>
<dbReference type="RefSeq" id="WP_040715560.1">
    <property type="nucleotide sequence ID" value="NZ_CAWPHS010000001.1"/>
</dbReference>
<dbReference type="EMBL" id="JAAXPE010000001">
    <property type="protein sequence ID" value="NKY84458.1"/>
    <property type="molecule type" value="Genomic_DNA"/>
</dbReference>
<dbReference type="GO" id="GO:0009231">
    <property type="term" value="P:riboflavin biosynthetic process"/>
    <property type="evidence" value="ECO:0007669"/>
    <property type="project" value="InterPro"/>
</dbReference>
<dbReference type="InterPro" id="IPR024072">
    <property type="entry name" value="DHFR-like_dom_sf"/>
</dbReference>
<dbReference type="GO" id="GO:0008703">
    <property type="term" value="F:5-amino-6-(5-phosphoribosylamino)uracil reductase activity"/>
    <property type="evidence" value="ECO:0007669"/>
    <property type="project" value="InterPro"/>
</dbReference>
<reference evidence="2 3" key="1">
    <citation type="submission" date="2020-04" db="EMBL/GenBank/DDBJ databases">
        <title>MicrobeNet Type strains.</title>
        <authorList>
            <person name="Nicholson A.C."/>
        </authorList>
    </citation>
    <scope>NUCLEOTIDE SEQUENCE [LARGE SCALE GENOMIC DNA]</scope>
    <source>
        <strain evidence="2 3">DSM 44445</strain>
    </source>
</reference>
<protein>
    <submittedName>
        <fullName evidence="2">Dihydrofolate reductase</fullName>
    </submittedName>
</protein>
<evidence type="ECO:0000313" key="3">
    <source>
        <dbReference type="Proteomes" id="UP000523447"/>
    </source>
</evidence>